<reference evidence="9" key="1">
    <citation type="submission" date="2023-03" db="EMBL/GenBank/DDBJ databases">
        <title>Mating type loci evolution in Malassezia.</title>
        <authorList>
            <person name="Coelho M.A."/>
        </authorList>
    </citation>
    <scope>NUCLEOTIDE SEQUENCE</scope>
    <source>
        <strain evidence="9">CBS 12830</strain>
    </source>
</reference>
<dbReference type="PANTHER" id="PTHR10457">
    <property type="entry name" value="MEVALONATE KINASE/GALACTOKINASE"/>
    <property type="match status" value="1"/>
</dbReference>
<dbReference type="GO" id="GO:0005829">
    <property type="term" value="C:cytosol"/>
    <property type="evidence" value="ECO:0007669"/>
    <property type="project" value="TreeGrafter"/>
</dbReference>
<dbReference type="GO" id="GO:0004335">
    <property type="term" value="F:galactokinase activity"/>
    <property type="evidence" value="ECO:0007669"/>
    <property type="project" value="UniProtKB-EC"/>
</dbReference>
<organism evidence="9 10">
    <name type="scientific">Malassezia equina</name>
    <dbReference type="NCBI Taxonomy" id="1381935"/>
    <lineage>
        <taxon>Eukaryota</taxon>
        <taxon>Fungi</taxon>
        <taxon>Dikarya</taxon>
        <taxon>Basidiomycota</taxon>
        <taxon>Ustilaginomycotina</taxon>
        <taxon>Malasseziomycetes</taxon>
        <taxon>Malasseziales</taxon>
        <taxon>Malasseziaceae</taxon>
        <taxon>Malassezia</taxon>
    </lineage>
</organism>
<dbReference type="FunFam" id="1.20.1440.340:FF:000003">
    <property type="entry name" value="GAL1p Galactokinase"/>
    <property type="match status" value="1"/>
</dbReference>
<dbReference type="AlphaFoldDB" id="A0AAF0IYN5"/>
<keyword evidence="3" id="KW-0067">ATP-binding</keyword>
<dbReference type="InterPro" id="IPR019539">
    <property type="entry name" value="GalKase_N"/>
</dbReference>
<evidence type="ECO:0000259" key="7">
    <source>
        <dbReference type="Pfam" id="PF08544"/>
    </source>
</evidence>
<dbReference type="GO" id="GO:0005524">
    <property type="term" value="F:ATP binding"/>
    <property type="evidence" value="ECO:0007669"/>
    <property type="project" value="UniProtKB-KW"/>
</dbReference>
<dbReference type="InterPro" id="IPR006204">
    <property type="entry name" value="GHMP_kinase_N_dom"/>
</dbReference>
<keyword evidence="2" id="KW-0547">Nucleotide-binding</keyword>
<protein>
    <submittedName>
        <fullName evidence="9">Galactokinase</fullName>
        <ecNumber evidence="9">2.7.1.6</ecNumber>
    </submittedName>
</protein>
<keyword evidence="4" id="KW-0299">Galactose metabolism</keyword>
<feature type="domain" description="GHMP kinase C-terminal" evidence="7">
    <location>
        <begin position="425"/>
        <end position="499"/>
    </location>
</feature>
<evidence type="ECO:0000256" key="2">
    <source>
        <dbReference type="ARBA" id="ARBA00022741"/>
    </source>
</evidence>
<dbReference type="SUPFAM" id="SSF54211">
    <property type="entry name" value="Ribosomal protein S5 domain 2-like"/>
    <property type="match status" value="1"/>
</dbReference>
<evidence type="ECO:0000256" key="4">
    <source>
        <dbReference type="ARBA" id="ARBA00023144"/>
    </source>
</evidence>
<dbReference type="InterPro" id="IPR036554">
    <property type="entry name" value="GHMP_kinase_C_sf"/>
</dbReference>
<dbReference type="InterPro" id="IPR020568">
    <property type="entry name" value="Ribosomal_Su5_D2-typ_SF"/>
</dbReference>
<dbReference type="Pfam" id="PF10509">
    <property type="entry name" value="GalKase_gal_bdg"/>
    <property type="match status" value="1"/>
</dbReference>
<sequence>MSDLVPVLTLPEIYSPFVRAREFLRWQELESRFEKMYHKKPAFIARAPGRVNMIGEHIDTTGYSVFPLAIERDVCMAALYIPGPGHLRVELANVTSRFSHTSFTCDLTRPESLELTTKSAHRWSNYFKVAFRGLLYEMPPEVVNSAHGVLHVLVDGTIPPDSSLSSSAAMTTASSLVVLTAFGMHKTIGRSRLAQRAISSERLIGVSTGGMDQTVSVFGEMGKAIFVSFVPELHAEPIQMPKWDEYLFLVSNTLVNSDKKANAPTQYNLRVVETRIASFLLSKELGVQLTFPFQFPSPLRAVADAYWAANPNAFEEMMNKFEDVRAAYNDAGKEVAQLQAMLNLVENILPRRGLTRGEVEQLAGLSSDAFHHQFLSQAPVHTTHFFLHHRAFHVYSEAQRVIRFRAICDATSSRLERGEACDVHSSYQRLGSLMNESHESLQRMYDCSCPELDCVVHIARQAGALGSRLTGAGWGGSAVHLVPRDNLDAVMKALRNTYYSMRVGYIKEDALSDALFVTNPAQGACIVMCS</sequence>
<dbReference type="PRINTS" id="PR00959">
    <property type="entry name" value="MEVGALKINASE"/>
</dbReference>
<feature type="domain" description="Galactokinase N-terminal" evidence="8">
    <location>
        <begin position="32"/>
        <end position="78"/>
    </location>
</feature>
<accession>A0AAF0IYN5</accession>
<gene>
    <name evidence="9" type="primary">GAL1</name>
    <name evidence="9" type="ORF">MEQU1_001810</name>
</gene>
<evidence type="ECO:0000256" key="5">
    <source>
        <dbReference type="ARBA" id="ARBA00023277"/>
    </source>
</evidence>
<dbReference type="EC" id="2.7.1.6" evidence="9"/>
<evidence type="ECO:0000313" key="10">
    <source>
        <dbReference type="Proteomes" id="UP001214415"/>
    </source>
</evidence>
<evidence type="ECO:0000256" key="1">
    <source>
        <dbReference type="ARBA" id="ARBA00006566"/>
    </source>
</evidence>
<dbReference type="PANTHER" id="PTHR10457:SF7">
    <property type="entry name" value="GALACTOKINASE-RELATED"/>
    <property type="match status" value="1"/>
</dbReference>
<dbReference type="NCBIfam" id="TIGR00131">
    <property type="entry name" value="gal_kin"/>
    <property type="match status" value="1"/>
</dbReference>
<proteinExistence type="inferred from homology"/>
<dbReference type="GO" id="GO:0006012">
    <property type="term" value="P:galactose metabolic process"/>
    <property type="evidence" value="ECO:0007669"/>
    <property type="project" value="UniProtKB-KW"/>
</dbReference>
<keyword evidence="10" id="KW-1185">Reference proteome</keyword>
<feature type="domain" description="GHMP kinase N-terminal" evidence="6">
    <location>
        <begin position="126"/>
        <end position="219"/>
    </location>
</feature>
<dbReference type="Proteomes" id="UP001214415">
    <property type="component" value="Chromosome 3"/>
</dbReference>
<evidence type="ECO:0000259" key="8">
    <source>
        <dbReference type="Pfam" id="PF10509"/>
    </source>
</evidence>
<dbReference type="InterPro" id="IPR000705">
    <property type="entry name" value="Galactokinase"/>
</dbReference>
<evidence type="ECO:0000256" key="3">
    <source>
        <dbReference type="ARBA" id="ARBA00022840"/>
    </source>
</evidence>
<evidence type="ECO:0000313" key="9">
    <source>
        <dbReference type="EMBL" id="WFD23124.1"/>
    </source>
</evidence>
<dbReference type="EMBL" id="CP119902">
    <property type="protein sequence ID" value="WFD23124.1"/>
    <property type="molecule type" value="Genomic_DNA"/>
</dbReference>
<dbReference type="SUPFAM" id="SSF55060">
    <property type="entry name" value="GHMP Kinase, C-terminal domain"/>
    <property type="match status" value="1"/>
</dbReference>
<dbReference type="Gene3D" id="1.20.1440.340">
    <property type="match status" value="1"/>
</dbReference>
<comment type="similarity">
    <text evidence="1">Belongs to the GHMP kinase family. GalK subfamily.</text>
</comment>
<keyword evidence="9" id="KW-0808">Transferase</keyword>
<dbReference type="InterPro" id="IPR006206">
    <property type="entry name" value="Mevalonate/galactokinase"/>
</dbReference>
<name>A0AAF0IYN5_9BASI</name>
<dbReference type="Pfam" id="PF00288">
    <property type="entry name" value="GHMP_kinases_N"/>
    <property type="match status" value="1"/>
</dbReference>
<dbReference type="InterPro" id="IPR014721">
    <property type="entry name" value="Ribsml_uS5_D2-typ_fold_subgr"/>
</dbReference>
<dbReference type="Pfam" id="PF08544">
    <property type="entry name" value="GHMP_kinases_C"/>
    <property type="match status" value="1"/>
</dbReference>
<dbReference type="InterPro" id="IPR013750">
    <property type="entry name" value="GHMP_kinase_C_dom"/>
</dbReference>
<dbReference type="Gene3D" id="3.30.70.3170">
    <property type="match status" value="1"/>
</dbReference>
<dbReference type="PIRSF" id="PIRSF000530">
    <property type="entry name" value="Galactokinase"/>
    <property type="match status" value="1"/>
</dbReference>
<dbReference type="PRINTS" id="PR00473">
    <property type="entry name" value="GALCTOKINASE"/>
</dbReference>
<dbReference type="Gene3D" id="3.30.230.10">
    <property type="match status" value="1"/>
</dbReference>
<keyword evidence="5" id="KW-0119">Carbohydrate metabolism</keyword>
<evidence type="ECO:0000259" key="6">
    <source>
        <dbReference type="Pfam" id="PF00288"/>
    </source>
</evidence>